<organism evidence="2 3">
    <name type="scientific">Spinacia oleracea</name>
    <name type="common">Spinach</name>
    <dbReference type="NCBI Taxonomy" id="3562"/>
    <lineage>
        <taxon>Eukaryota</taxon>
        <taxon>Viridiplantae</taxon>
        <taxon>Streptophyta</taxon>
        <taxon>Embryophyta</taxon>
        <taxon>Tracheophyta</taxon>
        <taxon>Spermatophyta</taxon>
        <taxon>Magnoliopsida</taxon>
        <taxon>eudicotyledons</taxon>
        <taxon>Gunneridae</taxon>
        <taxon>Pentapetalae</taxon>
        <taxon>Caryophyllales</taxon>
        <taxon>Chenopodiaceae</taxon>
        <taxon>Chenopodioideae</taxon>
        <taxon>Anserineae</taxon>
        <taxon>Spinacia</taxon>
    </lineage>
</organism>
<name>A0ABM3R7W9_SPIOL</name>
<reference evidence="2" key="1">
    <citation type="journal article" date="2021" name="Nat. Commun.">
        <title>Genomic analyses provide insights into spinach domestication and the genetic basis of agronomic traits.</title>
        <authorList>
            <person name="Cai X."/>
            <person name="Sun X."/>
            <person name="Xu C."/>
            <person name="Sun H."/>
            <person name="Wang X."/>
            <person name="Ge C."/>
            <person name="Zhang Z."/>
            <person name="Wang Q."/>
            <person name="Fei Z."/>
            <person name="Jiao C."/>
            <person name="Wang Q."/>
        </authorList>
    </citation>
    <scope>NUCLEOTIDE SEQUENCE [LARGE SCALE GENOMIC DNA]</scope>
    <source>
        <strain evidence="2">cv. Varoflay</strain>
    </source>
</reference>
<evidence type="ECO:0000313" key="2">
    <source>
        <dbReference type="Proteomes" id="UP000813463"/>
    </source>
</evidence>
<sequence>MALVQRYGKPDLFVTMTCNPNWPEIKQELAIGEEGKNRLDLVSRIFRAKLLALKKQIMEKHVFGKPEFKIETPADYDKFVCAKIPSVDNLRKIILKYMMHGPCGHLNPQCPCMKHKGHTNCCKSGYPKKFCPEMTTSKDGFPLYRRRDTSDEVSICKADLDNRWVIPYNPYLSSLFDCHINLQVCSSIQAVKYLYKYVYKGHDRISFNVVQPGEQRAVDEIDQFHSGR</sequence>
<dbReference type="PANTHER" id="PTHR10492:SF94">
    <property type="entry name" value="ATP-DEPENDENT DNA HELICASE"/>
    <property type="match status" value="1"/>
</dbReference>
<gene>
    <name evidence="3" type="primary">LOC130467262</name>
</gene>
<evidence type="ECO:0000259" key="1">
    <source>
        <dbReference type="Pfam" id="PF14214"/>
    </source>
</evidence>
<protein>
    <recommendedName>
        <fullName evidence="1">Helitron helicase-like domain-containing protein</fullName>
    </recommendedName>
</protein>
<feature type="domain" description="Helitron helicase-like" evidence="1">
    <location>
        <begin position="1"/>
        <end position="66"/>
    </location>
</feature>
<dbReference type="Pfam" id="PF14214">
    <property type="entry name" value="Helitron_like_N"/>
    <property type="match status" value="1"/>
</dbReference>
<proteinExistence type="predicted"/>
<dbReference type="PANTHER" id="PTHR10492">
    <property type="match status" value="1"/>
</dbReference>
<accession>A0ABM3R7W9</accession>
<reference evidence="3" key="2">
    <citation type="submission" date="2025-08" db="UniProtKB">
        <authorList>
            <consortium name="RefSeq"/>
        </authorList>
    </citation>
    <scope>IDENTIFICATION</scope>
    <source>
        <tissue evidence="3">Leaf</tissue>
    </source>
</reference>
<dbReference type="Proteomes" id="UP000813463">
    <property type="component" value="Chromosome 2"/>
</dbReference>
<evidence type="ECO:0000313" key="3">
    <source>
        <dbReference type="RefSeq" id="XP_056691699.1"/>
    </source>
</evidence>
<dbReference type="InterPro" id="IPR025476">
    <property type="entry name" value="Helitron_helicase-like"/>
</dbReference>
<dbReference type="RefSeq" id="XP_056691699.1">
    <property type="nucleotide sequence ID" value="XM_056835721.1"/>
</dbReference>
<keyword evidence="2" id="KW-1185">Reference proteome</keyword>
<dbReference type="GeneID" id="130467262"/>